<dbReference type="OrthoDB" id="5398515at2759"/>
<name>A0A9W9HSF7_9EURO</name>
<feature type="compositionally biased region" description="Polar residues" evidence="1">
    <location>
        <begin position="115"/>
        <end position="127"/>
    </location>
</feature>
<comment type="caution">
    <text evidence="2">The sequence shown here is derived from an EMBL/GenBank/DDBJ whole genome shotgun (WGS) entry which is preliminary data.</text>
</comment>
<dbReference type="Proteomes" id="UP001146351">
    <property type="component" value="Unassembled WGS sequence"/>
</dbReference>
<feature type="region of interest" description="Disordered" evidence="1">
    <location>
        <begin position="1"/>
        <end position="100"/>
    </location>
</feature>
<feature type="compositionally biased region" description="Low complexity" evidence="1">
    <location>
        <begin position="34"/>
        <end position="47"/>
    </location>
</feature>
<feature type="compositionally biased region" description="Polar residues" evidence="1">
    <location>
        <begin position="272"/>
        <end position="281"/>
    </location>
</feature>
<feature type="region of interest" description="Disordered" evidence="1">
    <location>
        <begin position="190"/>
        <end position="222"/>
    </location>
</feature>
<feature type="compositionally biased region" description="Pro residues" evidence="1">
    <location>
        <begin position="1"/>
        <end position="10"/>
    </location>
</feature>
<feature type="compositionally biased region" description="Polar residues" evidence="1">
    <location>
        <begin position="143"/>
        <end position="159"/>
    </location>
</feature>
<gene>
    <name evidence="2" type="ORF">N7492_008313</name>
</gene>
<evidence type="ECO:0000313" key="2">
    <source>
        <dbReference type="EMBL" id="KAJ5155510.1"/>
    </source>
</evidence>
<accession>A0A9W9HSF7</accession>
<feature type="compositionally biased region" description="Low complexity" evidence="1">
    <location>
        <begin position="328"/>
        <end position="338"/>
    </location>
</feature>
<dbReference type="EMBL" id="JAPQKO010000006">
    <property type="protein sequence ID" value="KAJ5155510.1"/>
    <property type="molecule type" value="Genomic_DNA"/>
</dbReference>
<proteinExistence type="predicted"/>
<organism evidence="2 3">
    <name type="scientific">Penicillium capsulatum</name>
    <dbReference type="NCBI Taxonomy" id="69766"/>
    <lineage>
        <taxon>Eukaryota</taxon>
        <taxon>Fungi</taxon>
        <taxon>Dikarya</taxon>
        <taxon>Ascomycota</taxon>
        <taxon>Pezizomycotina</taxon>
        <taxon>Eurotiomycetes</taxon>
        <taxon>Eurotiomycetidae</taxon>
        <taxon>Eurotiales</taxon>
        <taxon>Aspergillaceae</taxon>
        <taxon>Penicillium</taxon>
    </lineage>
</organism>
<evidence type="ECO:0000313" key="3">
    <source>
        <dbReference type="Proteomes" id="UP001146351"/>
    </source>
</evidence>
<sequence length="408" mass="43987">MASTPPPPSPTALRVPGAPRHGAGYDMYSPYPTRYSARLASQRASRAGEQTPPPTCPGSPSKMRSKGAPKRCVGGNEKSSSTSDKGYPMDDVRSKPTTRGFDYLASQPASLTYDSIPNSHIHSSTHALPTPAKTPSKKKVSPDLSSTSRALFPSGTMSQKKPAPFSLESFDESVPGDKAIEIFTDSRDRVPKVSTSDANPFIARDCPPTPRATRSTRSVEAPSAHGVRYNFRGKTFIKEFVDMDEEDDTDDELGLFKARPDLLTDPDLLTNVKTLSRSSIAPRTLWPTKTKPQTSGEEETLTDEEITEKAPAAEVSGTLKSPISTPQSPEGMSGSGAPPGAPRTRSSARFDDDTELTPSGSPGVKRKRISPFDRWQRKKGKEGSVRTAPGSPAKRTTNPRMNGQVRTV</sequence>
<feature type="compositionally biased region" description="Acidic residues" evidence="1">
    <location>
        <begin position="296"/>
        <end position="306"/>
    </location>
</feature>
<reference evidence="2" key="1">
    <citation type="submission" date="2022-11" db="EMBL/GenBank/DDBJ databases">
        <authorList>
            <person name="Petersen C."/>
        </authorList>
    </citation>
    <scope>NUCLEOTIDE SEQUENCE</scope>
    <source>
        <strain evidence="2">IBT 21917</strain>
    </source>
</reference>
<dbReference type="AlphaFoldDB" id="A0A9W9HSF7"/>
<reference evidence="2" key="2">
    <citation type="journal article" date="2023" name="IMA Fungus">
        <title>Comparative genomic study of the Penicillium genus elucidates a diverse pangenome and 15 lateral gene transfer events.</title>
        <authorList>
            <person name="Petersen C."/>
            <person name="Sorensen T."/>
            <person name="Nielsen M.R."/>
            <person name="Sondergaard T.E."/>
            <person name="Sorensen J.L."/>
            <person name="Fitzpatrick D.A."/>
            <person name="Frisvad J.C."/>
            <person name="Nielsen K.L."/>
        </authorList>
    </citation>
    <scope>NUCLEOTIDE SEQUENCE</scope>
    <source>
        <strain evidence="2">IBT 21917</strain>
    </source>
</reference>
<keyword evidence="3" id="KW-1185">Reference proteome</keyword>
<evidence type="ECO:0000256" key="1">
    <source>
        <dbReference type="SAM" id="MobiDB-lite"/>
    </source>
</evidence>
<feature type="region of interest" description="Disordered" evidence="1">
    <location>
        <begin position="115"/>
        <end position="171"/>
    </location>
</feature>
<feature type="region of interest" description="Disordered" evidence="1">
    <location>
        <begin position="272"/>
        <end position="408"/>
    </location>
</feature>
<feature type="compositionally biased region" description="Polar residues" evidence="1">
    <location>
        <begin position="394"/>
        <end position="408"/>
    </location>
</feature>
<feature type="compositionally biased region" description="Polar residues" evidence="1">
    <location>
        <begin position="318"/>
        <end position="327"/>
    </location>
</feature>
<protein>
    <submittedName>
        <fullName evidence="2">Uncharacterized protein</fullName>
    </submittedName>
</protein>